<reference evidence="2" key="1">
    <citation type="submission" date="2020-05" db="EMBL/GenBank/DDBJ databases">
        <authorList>
            <person name="Zhu T."/>
            <person name="Keshari N."/>
            <person name="Lu X."/>
        </authorList>
    </citation>
    <scope>NUCLEOTIDE SEQUENCE</scope>
    <source>
        <strain evidence="2">NK1-12</strain>
    </source>
</reference>
<gene>
    <name evidence="2" type="ORF">HJG54_04430</name>
</gene>
<dbReference type="InterPro" id="IPR031939">
    <property type="entry name" value="Adhesin_E-like"/>
</dbReference>
<dbReference type="Pfam" id="PF16747">
    <property type="entry name" value="Adhesin_E"/>
    <property type="match status" value="1"/>
</dbReference>
<protein>
    <recommendedName>
        <fullName evidence="1">Surface-adhesin protein E-like domain-containing protein</fullName>
    </recommendedName>
</protein>
<sequence length="162" mass="18590">MWNATVINLVKQERSNAMKGWIKQGLHLMAMTIMAITAGWSSNVKAAEAWVEVTVNAVGDRFLVDQNSIQRSENIVRYWEYREFKQANNAFLDFEVEQPVYGVMIYRSADCTSGVERTRRLVIFDQNRQVIERVDYGNNGPLTQPMTESSAANVIRYVCTQE</sequence>
<dbReference type="RefSeq" id="WP_316433582.1">
    <property type="nucleotide sequence ID" value="NZ_CP053586.1"/>
</dbReference>
<dbReference type="AlphaFoldDB" id="A0AA96WBB5"/>
<accession>A0AA96WBB5</accession>
<dbReference type="EMBL" id="CP053586">
    <property type="protein sequence ID" value="WNZ21380.1"/>
    <property type="molecule type" value="Genomic_DNA"/>
</dbReference>
<evidence type="ECO:0000313" key="2">
    <source>
        <dbReference type="EMBL" id="WNZ21380.1"/>
    </source>
</evidence>
<name>A0AA96WBB5_9CYAN</name>
<proteinExistence type="predicted"/>
<evidence type="ECO:0000259" key="1">
    <source>
        <dbReference type="Pfam" id="PF16747"/>
    </source>
</evidence>
<feature type="domain" description="Surface-adhesin protein E-like" evidence="1">
    <location>
        <begin position="50"/>
        <end position="159"/>
    </location>
</feature>
<organism evidence="2">
    <name type="scientific">Leptolyngbya sp. NK1-12</name>
    <dbReference type="NCBI Taxonomy" id="2547451"/>
    <lineage>
        <taxon>Bacteria</taxon>
        <taxon>Bacillati</taxon>
        <taxon>Cyanobacteriota</taxon>
        <taxon>Cyanophyceae</taxon>
        <taxon>Leptolyngbyales</taxon>
        <taxon>Leptolyngbyaceae</taxon>
        <taxon>Leptolyngbya group</taxon>
        <taxon>Leptolyngbya</taxon>
    </lineage>
</organism>